<reference evidence="2 3" key="1">
    <citation type="submission" date="2007-03" db="EMBL/GenBank/DDBJ databases">
        <title>Complete sequence of plasmid pBVIE02 of Burkholderia vietnamiensis G4.</title>
        <authorList>
            <consortium name="US DOE Joint Genome Institute"/>
            <person name="Copeland A."/>
            <person name="Lucas S."/>
            <person name="Lapidus A."/>
            <person name="Barry K."/>
            <person name="Detter J.C."/>
            <person name="Glavina del Rio T."/>
            <person name="Hammon N."/>
            <person name="Israni S."/>
            <person name="Dalin E."/>
            <person name="Tice H."/>
            <person name="Pitluck S."/>
            <person name="Chain P."/>
            <person name="Malfatti S."/>
            <person name="Shin M."/>
            <person name="Vergez L."/>
            <person name="Schmutz J."/>
            <person name="Larimer F."/>
            <person name="Land M."/>
            <person name="Hauser L."/>
            <person name="Kyrpides N."/>
            <person name="Tiedje J."/>
            <person name="Richardson P."/>
        </authorList>
    </citation>
    <scope>NUCLEOTIDE SEQUENCE [LARGE SCALE GENOMIC DNA]</scope>
    <source>
        <strain evidence="3">G4 / LMG 22486</strain>
        <plasmid evidence="2 3">pBVIE02</plasmid>
    </source>
</reference>
<dbReference type="EMBL" id="CP000618">
    <property type="protein sequence ID" value="ABO60140.1"/>
    <property type="molecule type" value="Genomic_DNA"/>
</dbReference>
<evidence type="ECO:0000313" key="2">
    <source>
        <dbReference type="EMBL" id="ABO60140.1"/>
    </source>
</evidence>
<dbReference type="KEGG" id="bvi:Bcep1808_7262"/>
<dbReference type="GO" id="GO:0046872">
    <property type="term" value="F:metal ion binding"/>
    <property type="evidence" value="ECO:0007669"/>
    <property type="project" value="InterPro"/>
</dbReference>
<dbReference type="InterPro" id="IPR006121">
    <property type="entry name" value="HMA_dom"/>
</dbReference>
<feature type="domain" description="HMA" evidence="1">
    <location>
        <begin position="8"/>
        <end position="71"/>
    </location>
</feature>
<dbReference type="AlphaFoldDB" id="A4JV37"/>
<accession>A4JV37</accession>
<protein>
    <submittedName>
        <fullName evidence="2">Heavy metal transport/detoxification protein</fullName>
    </submittedName>
</protein>
<dbReference type="InterPro" id="IPR036163">
    <property type="entry name" value="HMA_dom_sf"/>
</dbReference>
<dbReference type="HOGENOM" id="CLU_134973_5_0_4"/>
<proteinExistence type="predicted"/>
<organism evidence="2 3">
    <name type="scientific">Burkholderia vietnamiensis (strain G4 / LMG 22486)</name>
    <name type="common">Burkholderia cepacia (strain R1808)</name>
    <dbReference type="NCBI Taxonomy" id="269482"/>
    <lineage>
        <taxon>Bacteria</taxon>
        <taxon>Pseudomonadati</taxon>
        <taxon>Pseudomonadota</taxon>
        <taxon>Betaproteobacteria</taxon>
        <taxon>Burkholderiales</taxon>
        <taxon>Burkholderiaceae</taxon>
        <taxon>Burkholderia</taxon>
        <taxon>Burkholderia cepacia complex</taxon>
    </lineage>
</organism>
<dbReference type="Pfam" id="PF00403">
    <property type="entry name" value="HMA"/>
    <property type="match status" value="1"/>
</dbReference>
<evidence type="ECO:0000313" key="3">
    <source>
        <dbReference type="Proteomes" id="UP000002287"/>
    </source>
</evidence>
<gene>
    <name evidence="2" type="ordered locus">Bcep1808_7262</name>
</gene>
<keyword evidence="2" id="KW-0614">Plasmid</keyword>
<dbReference type="CDD" id="cd00371">
    <property type="entry name" value="HMA"/>
    <property type="match status" value="1"/>
</dbReference>
<dbReference type="Gene3D" id="3.30.70.100">
    <property type="match status" value="1"/>
</dbReference>
<sequence length="74" mass="7916">MSLTNGVCDMELEVKDMTCGHCASVITKAVKDVDTQAKVEIDIAARTVRIESARAAGDFISAIRSEGYSPLVRA</sequence>
<dbReference type="Proteomes" id="UP000002287">
    <property type="component" value="Plasmid pBVIE02"/>
</dbReference>
<geneLocation type="plasmid" evidence="2 3">
    <name>pBVIE02</name>
</geneLocation>
<evidence type="ECO:0000259" key="1">
    <source>
        <dbReference type="PROSITE" id="PS50846"/>
    </source>
</evidence>
<name>A4JV37_BURVG</name>
<dbReference type="SUPFAM" id="SSF55008">
    <property type="entry name" value="HMA, heavy metal-associated domain"/>
    <property type="match status" value="1"/>
</dbReference>
<dbReference type="PROSITE" id="PS50846">
    <property type="entry name" value="HMA_2"/>
    <property type="match status" value="1"/>
</dbReference>